<dbReference type="PANTHER" id="PTHR11142:SF0">
    <property type="entry name" value="TRNA PSEUDOURIDINE SYNTHASE-LIKE 1"/>
    <property type="match status" value="1"/>
</dbReference>
<dbReference type="InterPro" id="IPR020094">
    <property type="entry name" value="TruA/RsuA/RluB/E/F_N"/>
</dbReference>
<dbReference type="FunFam" id="3.30.70.580:FF:000008">
    <property type="entry name" value="tRNA pseudouridine synthase A"/>
    <property type="match status" value="1"/>
</dbReference>
<dbReference type="GO" id="GO:0031119">
    <property type="term" value="P:tRNA pseudouridine synthesis"/>
    <property type="evidence" value="ECO:0007669"/>
    <property type="project" value="UniProtKB-UniRule"/>
</dbReference>
<protein>
    <recommendedName>
        <fullName evidence="4">tRNA pseudouridine synthase A</fullName>
        <ecNumber evidence="4">5.4.99.12</ecNumber>
    </recommendedName>
    <alternativeName>
        <fullName evidence="4">tRNA pseudouridine(38-40) synthase</fullName>
    </alternativeName>
    <alternativeName>
        <fullName evidence="4">tRNA pseudouridylate synthase I</fullName>
    </alternativeName>
    <alternativeName>
        <fullName evidence="4">tRNA-uridine isomerase I</fullName>
    </alternativeName>
</protein>
<dbReference type="EC" id="5.4.99.12" evidence="4"/>
<comment type="similarity">
    <text evidence="1 4 7">Belongs to the tRNA pseudouridine synthase TruA family.</text>
</comment>
<evidence type="ECO:0000313" key="10">
    <source>
        <dbReference type="EMBL" id="SDT00065.1"/>
    </source>
</evidence>
<gene>
    <name evidence="4" type="primary">truA</name>
    <name evidence="10" type="ORF">SAMN04489812_3786</name>
</gene>
<dbReference type="InterPro" id="IPR001406">
    <property type="entry name" value="PsdUridine_synth_TruA"/>
</dbReference>
<dbReference type="PANTHER" id="PTHR11142">
    <property type="entry name" value="PSEUDOURIDYLATE SYNTHASE"/>
    <property type="match status" value="1"/>
</dbReference>
<dbReference type="GO" id="GO:0003723">
    <property type="term" value="F:RNA binding"/>
    <property type="evidence" value="ECO:0007669"/>
    <property type="project" value="InterPro"/>
</dbReference>
<proteinExistence type="inferred from homology"/>
<name>A0A1H1WSQ0_9ACTN</name>
<dbReference type="PIRSF" id="PIRSF001430">
    <property type="entry name" value="tRNA_psdUrid_synth"/>
    <property type="match status" value="1"/>
</dbReference>
<dbReference type="HAMAP" id="MF_00171">
    <property type="entry name" value="TruA"/>
    <property type="match status" value="1"/>
</dbReference>
<dbReference type="Pfam" id="PF01416">
    <property type="entry name" value="PseudoU_synth_1"/>
    <property type="match status" value="1"/>
</dbReference>
<dbReference type="RefSeq" id="WP_091527004.1">
    <property type="nucleotide sequence ID" value="NZ_LT629772.1"/>
</dbReference>
<dbReference type="Gene3D" id="3.30.70.580">
    <property type="entry name" value="Pseudouridine synthase I, catalytic domain, N-terminal subdomain"/>
    <property type="match status" value="1"/>
</dbReference>
<dbReference type="STRING" id="630515.SAMN04489812_3786"/>
<dbReference type="SUPFAM" id="SSF55120">
    <property type="entry name" value="Pseudouridine synthase"/>
    <property type="match status" value="1"/>
</dbReference>
<sequence length="297" mass="32315">MTSGTTTDPIRWRLDVSYRGTDFSGWAAQPGLRTVQGELELWLPRLLRTDSPVALTCAGRTDAGVHARGQVCHLDLAPGLITDDGSRLLRRLARVLPDDLVVRRVGRAPAGFDARFSASWRRYCYRIGDGVVPPDPLLRDQIARWPRELDLAAMNEAARQLLGLRDFAAFCKRRDGASTIRTLLKLAGTRVDHGPQAGTIEFTVVADAFCHSMVRSLIGALVRVGEGARSTPWIAEIQSAAVRDSSVPVMAAAGLTLEEVGYPPDEELAERATRSRNRRSSADLAAPGPDPDPEQAS</sequence>
<evidence type="ECO:0000256" key="5">
    <source>
        <dbReference type="PIRSR" id="PIRSR001430-1"/>
    </source>
</evidence>
<evidence type="ECO:0000256" key="4">
    <source>
        <dbReference type="HAMAP-Rule" id="MF_00171"/>
    </source>
</evidence>
<comment type="caution">
    <text evidence="4">Lacks conserved residue(s) required for the propagation of feature annotation.</text>
</comment>
<keyword evidence="2 4" id="KW-0819">tRNA processing</keyword>
<dbReference type="Gene3D" id="3.30.70.660">
    <property type="entry name" value="Pseudouridine synthase I, catalytic domain, C-terminal subdomain"/>
    <property type="match status" value="1"/>
</dbReference>
<evidence type="ECO:0000256" key="2">
    <source>
        <dbReference type="ARBA" id="ARBA00022694"/>
    </source>
</evidence>
<feature type="region of interest" description="Disordered" evidence="8">
    <location>
        <begin position="262"/>
        <end position="297"/>
    </location>
</feature>
<evidence type="ECO:0000259" key="9">
    <source>
        <dbReference type="Pfam" id="PF01416"/>
    </source>
</evidence>
<evidence type="ECO:0000256" key="7">
    <source>
        <dbReference type="RuleBase" id="RU003792"/>
    </source>
</evidence>
<dbReference type="EMBL" id="LT629772">
    <property type="protein sequence ID" value="SDT00065.1"/>
    <property type="molecule type" value="Genomic_DNA"/>
</dbReference>
<dbReference type="Proteomes" id="UP000199103">
    <property type="component" value="Chromosome I"/>
</dbReference>
<evidence type="ECO:0000256" key="6">
    <source>
        <dbReference type="PIRSR" id="PIRSR001430-2"/>
    </source>
</evidence>
<dbReference type="AlphaFoldDB" id="A0A1H1WSQ0"/>
<comment type="function">
    <text evidence="4">Formation of pseudouridine at positions 38, 39 and 40 in the anticodon stem and loop of transfer RNAs.</text>
</comment>
<accession>A0A1H1WSQ0</accession>
<comment type="catalytic activity">
    <reaction evidence="4 7">
        <text>uridine(38/39/40) in tRNA = pseudouridine(38/39/40) in tRNA</text>
        <dbReference type="Rhea" id="RHEA:22376"/>
        <dbReference type="Rhea" id="RHEA-COMP:10085"/>
        <dbReference type="Rhea" id="RHEA-COMP:10087"/>
        <dbReference type="ChEBI" id="CHEBI:65314"/>
        <dbReference type="ChEBI" id="CHEBI:65315"/>
        <dbReference type="EC" id="5.4.99.12"/>
    </reaction>
</comment>
<evidence type="ECO:0000313" key="11">
    <source>
        <dbReference type="Proteomes" id="UP000199103"/>
    </source>
</evidence>
<keyword evidence="3 4" id="KW-0413">Isomerase</keyword>
<dbReference type="CDD" id="cd02570">
    <property type="entry name" value="PseudoU_synth_EcTruA"/>
    <property type="match status" value="1"/>
</dbReference>
<evidence type="ECO:0000256" key="3">
    <source>
        <dbReference type="ARBA" id="ARBA00023235"/>
    </source>
</evidence>
<evidence type="ECO:0000256" key="8">
    <source>
        <dbReference type="SAM" id="MobiDB-lite"/>
    </source>
</evidence>
<feature type="active site" description="Nucleophile" evidence="4 5">
    <location>
        <position position="62"/>
    </location>
</feature>
<keyword evidence="11" id="KW-1185">Reference proteome</keyword>
<organism evidence="10 11">
    <name type="scientific">Microlunatus soli</name>
    <dbReference type="NCBI Taxonomy" id="630515"/>
    <lineage>
        <taxon>Bacteria</taxon>
        <taxon>Bacillati</taxon>
        <taxon>Actinomycetota</taxon>
        <taxon>Actinomycetes</taxon>
        <taxon>Propionibacteriales</taxon>
        <taxon>Propionibacteriaceae</taxon>
        <taxon>Microlunatus</taxon>
    </lineage>
</organism>
<evidence type="ECO:0000256" key="1">
    <source>
        <dbReference type="ARBA" id="ARBA00009375"/>
    </source>
</evidence>
<reference evidence="10 11" key="1">
    <citation type="submission" date="2016-10" db="EMBL/GenBank/DDBJ databases">
        <authorList>
            <person name="de Groot N.N."/>
        </authorList>
    </citation>
    <scope>NUCLEOTIDE SEQUENCE [LARGE SCALE GENOMIC DNA]</scope>
    <source>
        <strain evidence="10 11">DSM 21800</strain>
    </source>
</reference>
<dbReference type="InterPro" id="IPR020103">
    <property type="entry name" value="PsdUridine_synth_cat_dom_sf"/>
</dbReference>
<feature type="domain" description="Pseudouridine synthase I TruA alpha/beta" evidence="9">
    <location>
        <begin position="157"/>
        <end position="263"/>
    </location>
</feature>
<dbReference type="InterPro" id="IPR020097">
    <property type="entry name" value="PsdUridine_synth_TruA_a/b_dom"/>
</dbReference>
<dbReference type="InterPro" id="IPR020095">
    <property type="entry name" value="PsdUridine_synth_TruA_C"/>
</dbReference>
<feature type="binding site" evidence="4 6">
    <location>
        <position position="123"/>
    </location>
    <ligand>
        <name>substrate</name>
    </ligand>
</feature>
<dbReference type="OrthoDB" id="9811823at2"/>
<dbReference type="GO" id="GO:0160147">
    <property type="term" value="F:tRNA pseudouridine(38-40) synthase activity"/>
    <property type="evidence" value="ECO:0007669"/>
    <property type="project" value="UniProtKB-EC"/>
</dbReference>
<dbReference type="NCBIfam" id="TIGR00071">
    <property type="entry name" value="hisT_truA"/>
    <property type="match status" value="1"/>
</dbReference>
<comment type="subunit">
    <text evidence="4">Homodimer.</text>
</comment>